<dbReference type="GO" id="GO:0046872">
    <property type="term" value="F:metal ion binding"/>
    <property type="evidence" value="ECO:0007669"/>
    <property type="project" value="UniProtKB-UniRule"/>
</dbReference>
<evidence type="ECO:0000256" key="7">
    <source>
        <dbReference type="SAM" id="Phobius"/>
    </source>
</evidence>
<dbReference type="InterPro" id="IPR002051">
    <property type="entry name" value="Haem_Oase"/>
</dbReference>
<evidence type="ECO:0000256" key="6">
    <source>
        <dbReference type="PIRSR" id="PIRSR000343-2"/>
    </source>
</evidence>
<keyword evidence="7" id="KW-0472">Membrane</keyword>
<evidence type="ECO:0000256" key="2">
    <source>
        <dbReference type="ARBA" id="ARBA00022723"/>
    </source>
</evidence>
<accession>A0A067RJG4</accession>
<dbReference type="PRINTS" id="PR00088">
    <property type="entry name" value="HAEMOXYGNASE"/>
</dbReference>
<dbReference type="PANTHER" id="PTHR10720">
    <property type="entry name" value="HEME OXYGENASE"/>
    <property type="match status" value="1"/>
</dbReference>
<dbReference type="STRING" id="136037.A0A067RJG4"/>
<comment type="catalytic activity">
    <reaction evidence="4">
        <text>heme b + 3 reduced [NADPH--hemoprotein reductase] + 3 O2 = biliverdin IXalpha + CO + Fe(2+) + 3 oxidized [NADPH--hemoprotein reductase] + 3 H2O + H(+)</text>
        <dbReference type="Rhea" id="RHEA:21764"/>
        <dbReference type="Rhea" id="RHEA-COMP:11964"/>
        <dbReference type="Rhea" id="RHEA-COMP:11965"/>
        <dbReference type="ChEBI" id="CHEBI:15377"/>
        <dbReference type="ChEBI" id="CHEBI:15378"/>
        <dbReference type="ChEBI" id="CHEBI:15379"/>
        <dbReference type="ChEBI" id="CHEBI:17245"/>
        <dbReference type="ChEBI" id="CHEBI:29033"/>
        <dbReference type="ChEBI" id="CHEBI:57618"/>
        <dbReference type="ChEBI" id="CHEBI:57991"/>
        <dbReference type="ChEBI" id="CHEBI:58210"/>
        <dbReference type="ChEBI" id="CHEBI:60344"/>
        <dbReference type="EC" id="1.14.14.18"/>
    </reaction>
</comment>
<keyword evidence="3 4" id="KW-0408">Iron</keyword>
<dbReference type="eggNOG" id="KOG4480">
    <property type="taxonomic scope" value="Eukaryota"/>
</dbReference>
<dbReference type="AlphaFoldDB" id="A0A067RJG4"/>
<dbReference type="SUPFAM" id="SSF48613">
    <property type="entry name" value="Heme oxygenase-like"/>
    <property type="match status" value="1"/>
</dbReference>
<evidence type="ECO:0000313" key="8">
    <source>
        <dbReference type="EMBL" id="KDR23962.1"/>
    </source>
</evidence>
<feature type="binding site" evidence="5">
    <location>
        <position position="2"/>
    </location>
    <ligand>
        <name>heme b</name>
        <dbReference type="ChEBI" id="CHEBI:60344"/>
    </ligand>
</feature>
<name>A0A067RJG4_ZOONE</name>
<dbReference type="GO" id="GO:0006788">
    <property type="term" value="P:heme oxidation"/>
    <property type="evidence" value="ECO:0007669"/>
    <property type="project" value="UniProtKB-UniRule"/>
</dbReference>
<dbReference type="Proteomes" id="UP000027135">
    <property type="component" value="Unassembled WGS sequence"/>
</dbReference>
<dbReference type="Pfam" id="PF01126">
    <property type="entry name" value="Heme_oxygenase"/>
    <property type="match status" value="1"/>
</dbReference>
<dbReference type="CDD" id="cd19165">
    <property type="entry name" value="HemeO"/>
    <property type="match status" value="1"/>
</dbReference>
<proteinExistence type="inferred from homology"/>
<keyword evidence="7" id="KW-0812">Transmembrane</keyword>
<keyword evidence="2 4" id="KW-0479">Metal-binding</keyword>
<dbReference type="PIRSF" id="PIRSF000343">
    <property type="entry name" value="Haem_Oase"/>
    <property type="match status" value="1"/>
</dbReference>
<dbReference type="EMBL" id="KK852433">
    <property type="protein sequence ID" value="KDR23962.1"/>
    <property type="molecule type" value="Genomic_DNA"/>
</dbReference>
<evidence type="ECO:0000256" key="4">
    <source>
        <dbReference type="PIRNR" id="PIRNR000343"/>
    </source>
</evidence>
<dbReference type="InParanoid" id="A0A067RJG4"/>
<evidence type="ECO:0000256" key="5">
    <source>
        <dbReference type="PIRSR" id="PIRSR000343-1"/>
    </source>
</evidence>
<evidence type="ECO:0000256" key="3">
    <source>
        <dbReference type="ARBA" id="ARBA00023004"/>
    </source>
</evidence>
<dbReference type="PANTHER" id="PTHR10720:SF0">
    <property type="entry name" value="HEME OXYGENASE"/>
    <property type="match status" value="1"/>
</dbReference>
<keyword evidence="1 4" id="KW-0349">Heme</keyword>
<keyword evidence="9" id="KW-1185">Reference proteome</keyword>
<reference evidence="8 9" key="1">
    <citation type="journal article" date="2014" name="Nat. Commun.">
        <title>Molecular traces of alternative social organization in a termite genome.</title>
        <authorList>
            <person name="Terrapon N."/>
            <person name="Li C."/>
            <person name="Robertson H.M."/>
            <person name="Ji L."/>
            <person name="Meng X."/>
            <person name="Booth W."/>
            <person name="Chen Z."/>
            <person name="Childers C.P."/>
            <person name="Glastad K.M."/>
            <person name="Gokhale K."/>
            <person name="Gowin J."/>
            <person name="Gronenberg W."/>
            <person name="Hermansen R.A."/>
            <person name="Hu H."/>
            <person name="Hunt B.G."/>
            <person name="Huylmans A.K."/>
            <person name="Khalil S.M."/>
            <person name="Mitchell R.D."/>
            <person name="Munoz-Torres M.C."/>
            <person name="Mustard J.A."/>
            <person name="Pan H."/>
            <person name="Reese J.T."/>
            <person name="Scharf M.E."/>
            <person name="Sun F."/>
            <person name="Vogel H."/>
            <person name="Xiao J."/>
            <person name="Yang W."/>
            <person name="Yang Z."/>
            <person name="Yang Z."/>
            <person name="Zhou J."/>
            <person name="Zhu J."/>
            <person name="Brent C.S."/>
            <person name="Elsik C.G."/>
            <person name="Goodisman M.A."/>
            <person name="Liberles D.A."/>
            <person name="Roe R.M."/>
            <person name="Vargo E.L."/>
            <person name="Vilcinskas A."/>
            <person name="Wang J."/>
            <person name="Bornberg-Bauer E."/>
            <person name="Korb J."/>
            <person name="Zhang G."/>
            <person name="Liebig J."/>
        </authorList>
    </citation>
    <scope>NUCLEOTIDE SEQUENCE [LARGE SCALE GENOMIC DNA]</scope>
    <source>
        <tissue evidence="8">Whole organism</tissue>
    </source>
</reference>
<dbReference type="Gene3D" id="1.20.910.10">
    <property type="entry name" value="Heme oxygenase-like"/>
    <property type="match status" value="1"/>
</dbReference>
<sequence>MRRATREIHAISDTLVNAKLAFALSNNCVWAEGLLVFYEIFRYLEEAMIRLKHTYVGELYIEGMQRTEAFEKDLNFYLGTDWMKTYKPRDSVIKYLLHLRKLESSDPNQLMAYIYHLYMGLLSGGQILRKKRAVVRKFIPFSTEQTYQDAVTDFGTTNISKMKKDLVEAMNGIAGVLDEGTKEKLIEESKTVFMMNNEIIRSVQGTNEVILKKLITIIIIFSLILIIYYIIF</sequence>
<feature type="binding site" evidence="5">
    <location>
        <position position="115"/>
    </location>
    <ligand>
        <name>heme b</name>
        <dbReference type="ChEBI" id="CHEBI:60344"/>
    </ligand>
</feature>
<evidence type="ECO:0000256" key="1">
    <source>
        <dbReference type="ARBA" id="ARBA00022617"/>
    </source>
</evidence>
<keyword evidence="7" id="KW-1133">Transmembrane helix</keyword>
<dbReference type="InterPro" id="IPR016084">
    <property type="entry name" value="Haem_Oase-like_multi-hlx"/>
</dbReference>
<feature type="binding site" description="axial binding residue" evidence="6">
    <location>
        <position position="9"/>
    </location>
    <ligand>
        <name>heme b</name>
        <dbReference type="ChEBI" id="CHEBI:60344"/>
    </ligand>
    <ligandPart>
        <name>Fe</name>
        <dbReference type="ChEBI" id="CHEBI:18248"/>
    </ligandPart>
</feature>
<gene>
    <name evidence="8" type="ORF">L798_09542</name>
</gene>
<dbReference type="GO" id="GO:0004392">
    <property type="term" value="F:heme oxygenase (decyclizing) activity"/>
    <property type="evidence" value="ECO:0007669"/>
    <property type="project" value="UniProtKB-UniRule"/>
</dbReference>
<dbReference type="EC" id="1.14.14.18" evidence="4"/>
<dbReference type="FunCoup" id="A0A067RJG4">
    <property type="interactions" value="368"/>
</dbReference>
<dbReference type="InterPro" id="IPR016053">
    <property type="entry name" value="Haem_Oase-like"/>
</dbReference>
<protein>
    <recommendedName>
        <fullName evidence="4">Heme oxygenase</fullName>
        <ecNumber evidence="4">1.14.14.18</ecNumber>
    </recommendedName>
</protein>
<evidence type="ECO:0000313" key="9">
    <source>
        <dbReference type="Proteomes" id="UP000027135"/>
    </source>
</evidence>
<comment type="similarity">
    <text evidence="4">Belongs to the heme oxygenase family.</text>
</comment>
<dbReference type="OMA" id="FAFAFQM"/>
<feature type="transmembrane region" description="Helical" evidence="7">
    <location>
        <begin position="214"/>
        <end position="231"/>
    </location>
</feature>
<organism evidence="8 9">
    <name type="scientific">Zootermopsis nevadensis</name>
    <name type="common">Dampwood termite</name>
    <dbReference type="NCBI Taxonomy" id="136037"/>
    <lineage>
        <taxon>Eukaryota</taxon>
        <taxon>Metazoa</taxon>
        <taxon>Ecdysozoa</taxon>
        <taxon>Arthropoda</taxon>
        <taxon>Hexapoda</taxon>
        <taxon>Insecta</taxon>
        <taxon>Pterygota</taxon>
        <taxon>Neoptera</taxon>
        <taxon>Polyneoptera</taxon>
        <taxon>Dictyoptera</taxon>
        <taxon>Blattodea</taxon>
        <taxon>Blattoidea</taxon>
        <taxon>Termitoidae</taxon>
        <taxon>Termopsidae</taxon>
        <taxon>Zootermopsis</taxon>
    </lineage>
</organism>